<reference evidence="7 8" key="1">
    <citation type="submission" date="2019-06" db="EMBL/GenBank/DDBJ databases">
        <authorList>
            <person name="Srinivasan S."/>
        </authorList>
    </citation>
    <scope>NUCLEOTIDE SEQUENCE [LARGE SCALE GENOMIC DNA]</scope>
    <source>
        <strain evidence="7 8">17J68-5</strain>
    </source>
</reference>
<dbReference type="PANTHER" id="PTHR43133">
    <property type="entry name" value="RNA POLYMERASE ECF-TYPE SIGMA FACTO"/>
    <property type="match status" value="1"/>
</dbReference>
<dbReference type="InterPro" id="IPR013324">
    <property type="entry name" value="RNA_pol_sigma_r3/r4-like"/>
</dbReference>
<dbReference type="NCBIfam" id="TIGR02937">
    <property type="entry name" value="sigma70-ECF"/>
    <property type="match status" value="1"/>
</dbReference>
<evidence type="ECO:0000259" key="6">
    <source>
        <dbReference type="Pfam" id="PF08281"/>
    </source>
</evidence>
<gene>
    <name evidence="7" type="ORF">FHG12_18490</name>
</gene>
<evidence type="ECO:0000256" key="3">
    <source>
        <dbReference type="ARBA" id="ARBA00023082"/>
    </source>
</evidence>
<sequence length="199" mass="21997">MLPVAASSLSASHAEAELIEACRRGNPRAQKRLFDWLSPMALGVCLRYLRQPEEAEEAMLLGFVKMFRALEQYRHDGSFRGWVRRIMINEALGLIRRRQPLHLDIDDYAPEVAPIAAAAESDLAAADLLALLAALPAGYRTVFNLYAIEGYSHAEIAELLGISEGTSKSQLSKARALLQRQLQALQFTSTSSYSESYAA</sequence>
<dbReference type="SUPFAM" id="SSF88946">
    <property type="entry name" value="Sigma2 domain of RNA polymerase sigma factors"/>
    <property type="match status" value="1"/>
</dbReference>
<dbReference type="KEGG" id="hyj:FHG12_18490"/>
<dbReference type="InterPro" id="IPR007627">
    <property type="entry name" value="RNA_pol_sigma70_r2"/>
</dbReference>
<dbReference type="Gene3D" id="1.10.1740.10">
    <property type="match status" value="1"/>
</dbReference>
<dbReference type="Gene3D" id="1.10.10.10">
    <property type="entry name" value="Winged helix-like DNA-binding domain superfamily/Winged helix DNA-binding domain"/>
    <property type="match status" value="1"/>
</dbReference>
<dbReference type="InterPro" id="IPR013325">
    <property type="entry name" value="RNA_pol_sigma_r2"/>
</dbReference>
<keyword evidence="4" id="KW-0804">Transcription</keyword>
<organism evidence="7 8">
    <name type="scientific">Hymenobacter jejuensis</name>
    <dbReference type="NCBI Taxonomy" id="2502781"/>
    <lineage>
        <taxon>Bacteria</taxon>
        <taxon>Pseudomonadati</taxon>
        <taxon>Bacteroidota</taxon>
        <taxon>Cytophagia</taxon>
        <taxon>Cytophagales</taxon>
        <taxon>Hymenobacteraceae</taxon>
        <taxon>Hymenobacter</taxon>
    </lineage>
</organism>
<comment type="similarity">
    <text evidence="1">Belongs to the sigma-70 factor family. ECF subfamily.</text>
</comment>
<dbReference type="InterPro" id="IPR036388">
    <property type="entry name" value="WH-like_DNA-bd_sf"/>
</dbReference>
<dbReference type="EMBL" id="CP040896">
    <property type="protein sequence ID" value="QDA61963.1"/>
    <property type="molecule type" value="Genomic_DNA"/>
</dbReference>
<evidence type="ECO:0000256" key="1">
    <source>
        <dbReference type="ARBA" id="ARBA00010641"/>
    </source>
</evidence>
<dbReference type="SUPFAM" id="SSF88659">
    <property type="entry name" value="Sigma3 and sigma4 domains of RNA polymerase sigma factors"/>
    <property type="match status" value="1"/>
</dbReference>
<dbReference type="InterPro" id="IPR014284">
    <property type="entry name" value="RNA_pol_sigma-70_dom"/>
</dbReference>
<dbReference type="GO" id="GO:0016987">
    <property type="term" value="F:sigma factor activity"/>
    <property type="evidence" value="ECO:0007669"/>
    <property type="project" value="UniProtKB-KW"/>
</dbReference>
<dbReference type="Proteomes" id="UP000305398">
    <property type="component" value="Chromosome"/>
</dbReference>
<feature type="domain" description="RNA polymerase sigma factor 70 region 4 type 2" evidence="6">
    <location>
        <begin position="127"/>
        <end position="178"/>
    </location>
</feature>
<dbReference type="InterPro" id="IPR013249">
    <property type="entry name" value="RNA_pol_sigma70_r4_t2"/>
</dbReference>
<dbReference type="GO" id="GO:0003677">
    <property type="term" value="F:DNA binding"/>
    <property type="evidence" value="ECO:0007669"/>
    <property type="project" value="InterPro"/>
</dbReference>
<dbReference type="OrthoDB" id="1493925at2"/>
<dbReference type="GO" id="GO:0006352">
    <property type="term" value="P:DNA-templated transcription initiation"/>
    <property type="evidence" value="ECO:0007669"/>
    <property type="project" value="InterPro"/>
</dbReference>
<evidence type="ECO:0000256" key="4">
    <source>
        <dbReference type="ARBA" id="ARBA00023163"/>
    </source>
</evidence>
<dbReference type="InterPro" id="IPR039425">
    <property type="entry name" value="RNA_pol_sigma-70-like"/>
</dbReference>
<evidence type="ECO:0000256" key="2">
    <source>
        <dbReference type="ARBA" id="ARBA00023015"/>
    </source>
</evidence>
<dbReference type="Pfam" id="PF08281">
    <property type="entry name" value="Sigma70_r4_2"/>
    <property type="match status" value="1"/>
</dbReference>
<dbReference type="PANTHER" id="PTHR43133:SF46">
    <property type="entry name" value="RNA POLYMERASE SIGMA-70 FACTOR ECF SUBFAMILY"/>
    <property type="match status" value="1"/>
</dbReference>
<dbReference type="RefSeq" id="WP_139517195.1">
    <property type="nucleotide sequence ID" value="NZ_CP040896.1"/>
</dbReference>
<evidence type="ECO:0000313" key="8">
    <source>
        <dbReference type="Proteomes" id="UP000305398"/>
    </source>
</evidence>
<dbReference type="AlphaFoldDB" id="A0A5B8A5M2"/>
<proteinExistence type="inferred from homology"/>
<keyword evidence="2" id="KW-0805">Transcription regulation</keyword>
<keyword evidence="3" id="KW-0731">Sigma factor</keyword>
<name>A0A5B8A5M2_9BACT</name>
<evidence type="ECO:0000313" key="7">
    <source>
        <dbReference type="EMBL" id="QDA61963.1"/>
    </source>
</evidence>
<evidence type="ECO:0000259" key="5">
    <source>
        <dbReference type="Pfam" id="PF04542"/>
    </source>
</evidence>
<dbReference type="Pfam" id="PF04542">
    <property type="entry name" value="Sigma70_r2"/>
    <property type="match status" value="1"/>
</dbReference>
<accession>A0A5B8A5M2</accession>
<feature type="domain" description="RNA polymerase sigma-70 region 2" evidence="5">
    <location>
        <begin position="37"/>
        <end position="99"/>
    </location>
</feature>
<keyword evidence="8" id="KW-1185">Reference proteome</keyword>
<protein>
    <submittedName>
        <fullName evidence="7">Sigma-70 family RNA polymerase sigma factor</fullName>
    </submittedName>
</protein>